<organism evidence="2 3">
    <name type="scientific">Panaeolus cyanescens</name>
    <dbReference type="NCBI Taxonomy" id="181874"/>
    <lineage>
        <taxon>Eukaryota</taxon>
        <taxon>Fungi</taxon>
        <taxon>Dikarya</taxon>
        <taxon>Basidiomycota</taxon>
        <taxon>Agaricomycotina</taxon>
        <taxon>Agaricomycetes</taxon>
        <taxon>Agaricomycetidae</taxon>
        <taxon>Agaricales</taxon>
        <taxon>Agaricineae</taxon>
        <taxon>Galeropsidaceae</taxon>
        <taxon>Panaeolus</taxon>
    </lineage>
</organism>
<dbReference type="AlphaFoldDB" id="A0A409VV53"/>
<feature type="compositionally biased region" description="Pro residues" evidence="1">
    <location>
        <begin position="184"/>
        <end position="194"/>
    </location>
</feature>
<dbReference type="InParanoid" id="A0A409VV53"/>
<feature type="region of interest" description="Disordered" evidence="1">
    <location>
        <begin position="106"/>
        <end position="128"/>
    </location>
</feature>
<feature type="compositionally biased region" description="Low complexity" evidence="1">
    <location>
        <begin position="195"/>
        <end position="206"/>
    </location>
</feature>
<evidence type="ECO:0000313" key="3">
    <source>
        <dbReference type="Proteomes" id="UP000284842"/>
    </source>
</evidence>
<dbReference type="OrthoDB" id="3269047at2759"/>
<feature type="compositionally biased region" description="Polar residues" evidence="1">
    <location>
        <begin position="531"/>
        <end position="544"/>
    </location>
</feature>
<reference evidence="2 3" key="1">
    <citation type="journal article" date="2018" name="Evol. Lett.">
        <title>Horizontal gene cluster transfer increased hallucinogenic mushroom diversity.</title>
        <authorList>
            <person name="Reynolds H.T."/>
            <person name="Vijayakumar V."/>
            <person name="Gluck-Thaler E."/>
            <person name="Korotkin H.B."/>
            <person name="Matheny P.B."/>
            <person name="Slot J.C."/>
        </authorList>
    </citation>
    <scope>NUCLEOTIDE SEQUENCE [LARGE SCALE GENOMIC DNA]</scope>
    <source>
        <strain evidence="2 3">2629</strain>
    </source>
</reference>
<name>A0A409VV53_9AGAR</name>
<gene>
    <name evidence="2" type="ORF">CVT24_003874</name>
</gene>
<feature type="compositionally biased region" description="Polar residues" evidence="1">
    <location>
        <begin position="424"/>
        <end position="451"/>
    </location>
</feature>
<accession>A0A409VV53</accession>
<evidence type="ECO:0000256" key="1">
    <source>
        <dbReference type="SAM" id="MobiDB-lite"/>
    </source>
</evidence>
<feature type="region of interest" description="Disordered" evidence="1">
    <location>
        <begin position="274"/>
        <end position="293"/>
    </location>
</feature>
<dbReference type="Proteomes" id="UP000284842">
    <property type="component" value="Unassembled WGS sequence"/>
</dbReference>
<feature type="region of interest" description="Disordered" evidence="1">
    <location>
        <begin position="1"/>
        <end position="62"/>
    </location>
</feature>
<feature type="region of interest" description="Disordered" evidence="1">
    <location>
        <begin position="402"/>
        <end position="468"/>
    </location>
</feature>
<dbReference type="EMBL" id="NHTK01005964">
    <property type="protein sequence ID" value="PPQ70127.1"/>
    <property type="molecule type" value="Genomic_DNA"/>
</dbReference>
<proteinExistence type="predicted"/>
<feature type="region of interest" description="Disordered" evidence="1">
    <location>
        <begin position="314"/>
        <end position="335"/>
    </location>
</feature>
<feature type="compositionally biased region" description="Polar residues" evidence="1">
    <location>
        <begin position="37"/>
        <end position="54"/>
    </location>
</feature>
<feature type="region of interest" description="Disordered" evidence="1">
    <location>
        <begin position="504"/>
        <end position="577"/>
    </location>
</feature>
<feature type="compositionally biased region" description="Acidic residues" evidence="1">
    <location>
        <begin position="452"/>
        <end position="468"/>
    </location>
</feature>
<sequence>MSTQPQTTMAKANPQISTSSQNNTLQSRHQKKVALASTITPMLSKAANQNTQQKKIPRRSSKPIINWFQRKLAGSGKAKRSDNAPLVADLGLVHSSPSGRHMGRITSSPLPAQLPLSHRQNGRLDGSLIRRKTRSISLNGDEELREFRRSYDDDTSMDQSSLQRESIWSPASALEADDDASVRPIPPSAPPSPSPSRSSSSVLSDPRTFRSMTASTKPTTVLSIDLNGNGMAHIAQVPTQTPAQIHRFVPHVRQSSSLSTTGMLSSGNSITFSALPTSSRPSSLRHPGSLGSISLTAQQPSVANNGLVAPVQAPLHTNHHPRNNPRPSSPPLDNASMLTLASSAFAHPMRLGPQNYPPSALGDAASHYGGSVVFPDGESTSHYILGDDERLEERDFDASVRALRPRSSRRGSWESEASRWSARVQGTGTPSVARNGSLWASNSIKTGGLSTENEEVYETADDEDEDEPLEVNIDVSSDNEDSNADTSISVDSTAAAMEECQLSTPDDDISLNTNNPSPIPPPVTTLGPATKNLTSNPLTRTSVDTVARPSFDGSQVISDQLPKDSDSVKKSVKSLTA</sequence>
<evidence type="ECO:0000313" key="2">
    <source>
        <dbReference type="EMBL" id="PPQ70127.1"/>
    </source>
</evidence>
<feature type="region of interest" description="Disordered" evidence="1">
    <location>
        <begin position="149"/>
        <end position="216"/>
    </location>
</feature>
<feature type="compositionally biased region" description="Polar residues" evidence="1">
    <location>
        <begin position="157"/>
        <end position="166"/>
    </location>
</feature>
<comment type="caution">
    <text evidence="2">The sequence shown here is derived from an EMBL/GenBank/DDBJ whole genome shotgun (WGS) entry which is preliminary data.</text>
</comment>
<keyword evidence="3" id="KW-1185">Reference proteome</keyword>
<feature type="compositionally biased region" description="Polar residues" evidence="1">
    <location>
        <begin position="1"/>
        <end position="27"/>
    </location>
</feature>
<protein>
    <submittedName>
        <fullName evidence="2">Uncharacterized protein</fullName>
    </submittedName>
</protein>